<keyword evidence="5" id="KW-1185">Reference proteome</keyword>
<dbReference type="PROSITE" id="PS50082">
    <property type="entry name" value="WD_REPEATS_2"/>
    <property type="match status" value="2"/>
</dbReference>
<dbReference type="Pfam" id="PF00400">
    <property type="entry name" value="WD40"/>
    <property type="match status" value="1"/>
</dbReference>
<dbReference type="PROSITE" id="PS00678">
    <property type="entry name" value="WD_REPEATS_1"/>
    <property type="match status" value="2"/>
</dbReference>
<evidence type="ECO:0000256" key="3">
    <source>
        <dbReference type="PROSITE-ProRule" id="PRU00221"/>
    </source>
</evidence>
<comment type="caution">
    <text evidence="4">The sequence shown here is derived from an EMBL/GenBank/DDBJ whole genome shotgun (WGS) entry which is preliminary data.</text>
</comment>
<dbReference type="Gene3D" id="2.130.10.10">
    <property type="entry name" value="YVTN repeat-like/Quinoprotein amine dehydrogenase"/>
    <property type="match status" value="2"/>
</dbReference>
<feature type="repeat" description="WD" evidence="3">
    <location>
        <begin position="368"/>
        <end position="409"/>
    </location>
</feature>
<dbReference type="SMART" id="SM00320">
    <property type="entry name" value="WD40"/>
    <property type="match status" value="5"/>
</dbReference>
<dbReference type="PANTHER" id="PTHR19879:SF9">
    <property type="entry name" value="TRANSCRIPTION INITIATION FACTOR TFIID SUBUNIT 5"/>
    <property type="match status" value="1"/>
</dbReference>
<feature type="repeat" description="WD" evidence="3">
    <location>
        <begin position="139"/>
        <end position="174"/>
    </location>
</feature>
<proteinExistence type="predicted"/>
<dbReference type="SUPFAM" id="SSF50978">
    <property type="entry name" value="WD40 repeat-like"/>
    <property type="match status" value="1"/>
</dbReference>
<gene>
    <name evidence="4" type="ORF">ACFFRH_32175</name>
</gene>
<dbReference type="InterPro" id="IPR019775">
    <property type="entry name" value="WD40_repeat_CS"/>
</dbReference>
<dbReference type="InterPro" id="IPR015943">
    <property type="entry name" value="WD40/YVTN_repeat-like_dom_sf"/>
</dbReference>
<keyword evidence="1 3" id="KW-0853">WD repeat</keyword>
<reference evidence="4 5" key="1">
    <citation type="submission" date="2024-09" db="EMBL/GenBank/DDBJ databases">
        <authorList>
            <person name="Sun Q."/>
            <person name="Mori K."/>
        </authorList>
    </citation>
    <scope>NUCLEOTIDE SEQUENCE [LARGE SCALE GENOMIC DNA]</scope>
    <source>
        <strain evidence="4 5">JCM 3028</strain>
    </source>
</reference>
<accession>A0ABV5TRF1</accession>
<dbReference type="InterPro" id="IPR036322">
    <property type="entry name" value="WD40_repeat_dom_sf"/>
</dbReference>
<evidence type="ECO:0000313" key="4">
    <source>
        <dbReference type="EMBL" id="MFB9680163.1"/>
    </source>
</evidence>
<dbReference type="PANTHER" id="PTHR19879">
    <property type="entry name" value="TRANSCRIPTION INITIATION FACTOR TFIID"/>
    <property type="match status" value="1"/>
</dbReference>
<dbReference type="EMBL" id="JBHMBS010000020">
    <property type="protein sequence ID" value="MFB9680163.1"/>
    <property type="molecule type" value="Genomic_DNA"/>
</dbReference>
<evidence type="ECO:0000256" key="2">
    <source>
        <dbReference type="ARBA" id="ARBA00022737"/>
    </source>
</evidence>
<sequence length="475" mass="51101">MKRLVIIGLAVLGVIAMVGSLLVYLRREAFVNERTLLARSLALQASELRDVDPYTSLRLGVAAVHISPDATNRRALIESLLVLRREDLFSLNPRGARSVALSQDGHVALIKDADEIGVWDLSGVLEPNMEGAVEKQAKLDGDYEDVDALALSADGRTALVGQDDGTAVLWDLNNLAKPTRLGAVDASAENEADRRIGALALSRDGRTACIGDLDGNFSIWSLGVKKKPIRRSHVRPPSGRVSSISLDADARLAAILTKDKDVAIWDLGRHDNPIQRSRLALPFKTAEPIYLTADGGEILVGSSHRADIWSLADPAKPIHTATLDMPNKDLYGIALSDSGKIALFAGDGGSVPLWDLSIQSRPANVSSLKNYSQEVSRIAVSANGEVALTAGPDRGVTMWDLRDMPEILEDPVDVACNAPDSLKITREEWARYAGDADWTRYGGGLLGEDTLAACSIDWALGLNPRRESQSKVGKA</sequence>
<evidence type="ECO:0000313" key="5">
    <source>
        <dbReference type="Proteomes" id="UP001589610"/>
    </source>
</evidence>
<dbReference type="InterPro" id="IPR001680">
    <property type="entry name" value="WD40_rpt"/>
</dbReference>
<keyword evidence="2" id="KW-0677">Repeat</keyword>
<evidence type="ECO:0000256" key="1">
    <source>
        <dbReference type="ARBA" id="ARBA00022574"/>
    </source>
</evidence>
<dbReference type="Proteomes" id="UP001589610">
    <property type="component" value="Unassembled WGS sequence"/>
</dbReference>
<dbReference type="RefSeq" id="WP_386161189.1">
    <property type="nucleotide sequence ID" value="NZ_JBHMBS010000020.1"/>
</dbReference>
<organism evidence="4 5">
    <name type="scientific">Streptosporangium vulgare</name>
    <dbReference type="NCBI Taxonomy" id="46190"/>
    <lineage>
        <taxon>Bacteria</taxon>
        <taxon>Bacillati</taxon>
        <taxon>Actinomycetota</taxon>
        <taxon>Actinomycetes</taxon>
        <taxon>Streptosporangiales</taxon>
        <taxon>Streptosporangiaceae</taxon>
        <taxon>Streptosporangium</taxon>
    </lineage>
</organism>
<protein>
    <submittedName>
        <fullName evidence="4">WD40 repeat domain-containing protein</fullName>
    </submittedName>
</protein>
<dbReference type="PROSITE" id="PS50294">
    <property type="entry name" value="WD_REPEATS_REGION"/>
    <property type="match status" value="2"/>
</dbReference>
<name>A0ABV5TRF1_9ACTN</name>